<evidence type="ECO:0000256" key="10">
    <source>
        <dbReference type="ARBA" id="ARBA00047672"/>
    </source>
</evidence>
<comment type="caution">
    <text evidence="24">The sequence shown here is derived from an EMBL/GenBank/DDBJ whole genome shotgun (WGS) entry which is preliminary data.</text>
</comment>
<protein>
    <recommendedName>
        <fullName evidence="5">15-hydroxyprostaglandin dehydrogenase [NAD(+)]</fullName>
        <ecNumber evidence="3">1.1.1.141</ecNumber>
        <ecNumber evidence="4">1.1.1.232</ecNumber>
    </recommendedName>
    <alternativeName>
        <fullName evidence="7">Eicosanoid/docosanoid dehydrogenase [NAD(+)]</fullName>
    </alternativeName>
    <alternativeName>
        <fullName evidence="6">Prostaglandin dehydrogenase 1</fullName>
    </alternativeName>
</protein>
<evidence type="ECO:0000313" key="24">
    <source>
        <dbReference type="EMBL" id="KAK7491388.1"/>
    </source>
</evidence>
<dbReference type="Proteomes" id="UP001519460">
    <property type="component" value="Unassembled WGS sequence"/>
</dbReference>
<comment type="catalytic activity">
    <reaction evidence="21">
        <text>resolvin E1 + NAD(+) = 18-oxo-resolvin E1 + NADH + H(+)</text>
        <dbReference type="Rhea" id="RHEA:49244"/>
        <dbReference type="ChEBI" id="CHEBI:15378"/>
        <dbReference type="ChEBI" id="CHEBI:57540"/>
        <dbReference type="ChEBI" id="CHEBI:57945"/>
        <dbReference type="ChEBI" id="CHEBI:91000"/>
        <dbReference type="ChEBI" id="CHEBI:91001"/>
    </reaction>
    <physiologicalReaction direction="left-to-right" evidence="21">
        <dbReference type="Rhea" id="RHEA:49245"/>
    </physiologicalReaction>
</comment>
<comment type="catalytic activity">
    <reaction evidence="19">
        <text>resolvin D2 + NAD(+) = 16-oxoresolvin D2 + NADH + H(+)</text>
        <dbReference type="Rhea" id="RHEA:53588"/>
        <dbReference type="ChEBI" id="CHEBI:15378"/>
        <dbReference type="ChEBI" id="CHEBI:57540"/>
        <dbReference type="ChEBI" id="CHEBI:57945"/>
        <dbReference type="ChEBI" id="CHEBI:133367"/>
        <dbReference type="ChEBI" id="CHEBI:137498"/>
    </reaction>
    <physiologicalReaction direction="left-to-right" evidence="19">
        <dbReference type="Rhea" id="RHEA:53589"/>
    </physiologicalReaction>
</comment>
<dbReference type="PANTHER" id="PTHR44229">
    <property type="entry name" value="15-HYDROXYPROSTAGLANDIN DEHYDROGENASE [NAD(+)]"/>
    <property type="match status" value="1"/>
</dbReference>
<dbReference type="Pfam" id="PF00106">
    <property type="entry name" value="adh_short"/>
    <property type="match status" value="1"/>
</dbReference>
<evidence type="ECO:0000256" key="6">
    <source>
        <dbReference type="ARBA" id="ARBA00041812"/>
    </source>
</evidence>
<evidence type="ECO:0000256" key="5">
    <source>
        <dbReference type="ARBA" id="ARBA00040276"/>
    </source>
</evidence>
<evidence type="ECO:0000256" key="13">
    <source>
        <dbReference type="ARBA" id="ARBA00048144"/>
    </source>
</evidence>
<comment type="catalytic activity">
    <reaction evidence="10">
        <text>resolvin D1 + NAD(+) = 8-oxoresolvin D1 + NADH + H(+)</text>
        <dbReference type="Rhea" id="RHEA:50124"/>
        <dbReference type="ChEBI" id="CHEBI:15378"/>
        <dbReference type="ChEBI" id="CHEBI:57540"/>
        <dbReference type="ChEBI" id="CHEBI:57945"/>
        <dbReference type="ChEBI" id="CHEBI:132079"/>
        <dbReference type="ChEBI" id="CHEBI:132080"/>
    </reaction>
    <physiologicalReaction direction="left-to-right" evidence="10">
        <dbReference type="Rhea" id="RHEA:50125"/>
    </physiologicalReaction>
</comment>
<dbReference type="SUPFAM" id="SSF51735">
    <property type="entry name" value="NAD(P)-binding Rossmann-fold domains"/>
    <property type="match status" value="1"/>
</dbReference>
<comment type="catalytic activity">
    <reaction evidence="18">
        <text>prostaglandin E2 + NAD(+) = 15-oxoprostaglandin E2 + NADH + H(+)</text>
        <dbReference type="Rhea" id="RHEA:11876"/>
        <dbReference type="ChEBI" id="CHEBI:15378"/>
        <dbReference type="ChEBI" id="CHEBI:57400"/>
        <dbReference type="ChEBI" id="CHEBI:57540"/>
        <dbReference type="ChEBI" id="CHEBI:57945"/>
        <dbReference type="ChEBI" id="CHEBI:606564"/>
        <dbReference type="EC" id="1.1.1.141"/>
    </reaction>
    <physiologicalReaction direction="left-to-right" evidence="18">
        <dbReference type="Rhea" id="RHEA:11877"/>
    </physiologicalReaction>
</comment>
<keyword evidence="23" id="KW-0472">Membrane</keyword>
<dbReference type="EC" id="1.1.1.141" evidence="3"/>
<dbReference type="GO" id="GO:0047034">
    <property type="term" value="F:15-hydroxyicosatetraenoate dehydrogenase activity"/>
    <property type="evidence" value="ECO:0007669"/>
    <property type="project" value="UniProtKB-EC"/>
</dbReference>
<organism evidence="24 25">
    <name type="scientific">Batillaria attramentaria</name>
    <dbReference type="NCBI Taxonomy" id="370345"/>
    <lineage>
        <taxon>Eukaryota</taxon>
        <taxon>Metazoa</taxon>
        <taxon>Spiralia</taxon>
        <taxon>Lophotrochozoa</taxon>
        <taxon>Mollusca</taxon>
        <taxon>Gastropoda</taxon>
        <taxon>Caenogastropoda</taxon>
        <taxon>Sorbeoconcha</taxon>
        <taxon>Cerithioidea</taxon>
        <taxon>Batillariidae</taxon>
        <taxon>Batillaria</taxon>
    </lineage>
</organism>
<dbReference type="Gene3D" id="3.40.50.720">
    <property type="entry name" value="NAD(P)-binding Rossmann-like Domain"/>
    <property type="match status" value="1"/>
</dbReference>
<evidence type="ECO:0000256" key="11">
    <source>
        <dbReference type="ARBA" id="ARBA00048008"/>
    </source>
</evidence>
<comment type="catalytic activity">
    <reaction evidence="20">
        <text>(15S)-hydroxy-(5Z,8Z,11Z,13E)-eicosatetraenoate + NAD(+) = 15-oxo-(5Z,8Z,11Z,13E)-eicosatetraenoate + NADH + H(+)</text>
        <dbReference type="Rhea" id="RHEA:23260"/>
        <dbReference type="ChEBI" id="CHEBI:15378"/>
        <dbReference type="ChEBI" id="CHEBI:57409"/>
        <dbReference type="ChEBI" id="CHEBI:57410"/>
        <dbReference type="ChEBI" id="CHEBI:57540"/>
        <dbReference type="ChEBI" id="CHEBI:57945"/>
        <dbReference type="EC" id="1.1.1.232"/>
    </reaction>
    <physiologicalReaction direction="left-to-right" evidence="20">
        <dbReference type="Rhea" id="RHEA:23261"/>
    </physiologicalReaction>
</comment>
<dbReference type="PRINTS" id="PR00081">
    <property type="entry name" value="GDHRDH"/>
</dbReference>
<dbReference type="EC" id="1.1.1.232" evidence="4"/>
<name>A0ABD0KWS3_9CAEN</name>
<reference evidence="24 25" key="1">
    <citation type="journal article" date="2023" name="Sci. Data">
        <title>Genome assembly of the Korean intertidal mud-creeper Batillaria attramentaria.</title>
        <authorList>
            <person name="Patra A.K."/>
            <person name="Ho P.T."/>
            <person name="Jun S."/>
            <person name="Lee S.J."/>
            <person name="Kim Y."/>
            <person name="Won Y.J."/>
        </authorList>
    </citation>
    <scope>NUCLEOTIDE SEQUENCE [LARGE SCALE GENOMIC DNA]</scope>
    <source>
        <strain evidence="24">Wonlab-2016</strain>
    </source>
</reference>
<evidence type="ECO:0000256" key="15">
    <source>
        <dbReference type="ARBA" id="ARBA00048393"/>
    </source>
</evidence>
<dbReference type="PRINTS" id="PR00080">
    <property type="entry name" value="SDRFAMILY"/>
</dbReference>
<evidence type="ECO:0000256" key="4">
    <source>
        <dbReference type="ARBA" id="ARBA00039060"/>
    </source>
</evidence>
<comment type="catalytic activity">
    <reaction evidence="14">
        <text>resolvin D1 + NAD(+) = 17-oxoresolvin D1 + NADH + H(+)</text>
        <dbReference type="Rhea" id="RHEA:50128"/>
        <dbReference type="ChEBI" id="CHEBI:15378"/>
        <dbReference type="ChEBI" id="CHEBI:57540"/>
        <dbReference type="ChEBI" id="CHEBI:57945"/>
        <dbReference type="ChEBI" id="CHEBI:132079"/>
        <dbReference type="ChEBI" id="CHEBI:132081"/>
    </reaction>
    <physiologicalReaction direction="left-to-right" evidence="14">
        <dbReference type="Rhea" id="RHEA:50129"/>
    </physiologicalReaction>
</comment>
<dbReference type="EMBL" id="JACVVK020000115">
    <property type="protein sequence ID" value="KAK7491388.1"/>
    <property type="molecule type" value="Genomic_DNA"/>
</dbReference>
<comment type="catalytic activity">
    <reaction evidence="17">
        <text>prostaglandin A1 + NAD(+) = 15-oxo-prostaglandin A1 + NADH + H(+)</text>
        <dbReference type="Rhea" id="RHEA:41263"/>
        <dbReference type="ChEBI" id="CHEBI:15378"/>
        <dbReference type="ChEBI" id="CHEBI:57398"/>
        <dbReference type="ChEBI" id="CHEBI:57540"/>
        <dbReference type="ChEBI" id="CHEBI:57945"/>
        <dbReference type="ChEBI" id="CHEBI:85072"/>
    </reaction>
    <physiologicalReaction direction="left-to-right" evidence="17">
        <dbReference type="Rhea" id="RHEA:41264"/>
    </physiologicalReaction>
</comment>
<comment type="similarity">
    <text evidence="1 22">Belongs to the short-chain dehydrogenases/reductases (SDR) family.</text>
</comment>
<evidence type="ECO:0000256" key="2">
    <source>
        <dbReference type="ARBA" id="ARBA00023002"/>
    </source>
</evidence>
<comment type="catalytic activity">
    <reaction evidence="15">
        <text>resolvin D2 + NAD(+) = 7-oxoresolvin D2 + NADH + H(+)</text>
        <dbReference type="Rhea" id="RHEA:53584"/>
        <dbReference type="ChEBI" id="CHEBI:15378"/>
        <dbReference type="ChEBI" id="CHEBI:57540"/>
        <dbReference type="ChEBI" id="CHEBI:57945"/>
        <dbReference type="ChEBI" id="CHEBI:133367"/>
        <dbReference type="ChEBI" id="CHEBI:137497"/>
    </reaction>
    <physiologicalReaction direction="left-to-right" evidence="15">
        <dbReference type="Rhea" id="RHEA:53585"/>
    </physiologicalReaction>
</comment>
<evidence type="ECO:0000256" key="9">
    <source>
        <dbReference type="ARBA" id="ARBA00047325"/>
    </source>
</evidence>
<sequence length="258" mass="28052">MDPCGKGVFLTGGARGIGRGLMEALLSKGAKVMFCDVRVETGKATEAELQQKFGADNVFFRECDVTDSGFGAVDICVNNAGILDESNWEKTIEVNLTAQIRGSQLALDHMRRDRGGRGGLIINTVSGIVALSVHFCPVYMATKHGMIGFMTSWAKNPKMKDMGVRWRCFCPALTDTDLLKEANDADSGKVEDFNAYQALCSVEGAVMSVDETAQEFLKLFQDQDSDDAIFLVRHNGASGYVRRQLVDSDGVSNIVTVD</sequence>
<keyword evidence="23" id="KW-1133">Transmembrane helix</keyword>
<keyword evidence="25" id="KW-1185">Reference proteome</keyword>
<keyword evidence="23" id="KW-0812">Transmembrane</keyword>
<evidence type="ECO:0000256" key="12">
    <source>
        <dbReference type="ARBA" id="ARBA00048140"/>
    </source>
</evidence>
<evidence type="ECO:0000256" key="20">
    <source>
        <dbReference type="ARBA" id="ARBA00049151"/>
    </source>
</evidence>
<evidence type="ECO:0000256" key="3">
    <source>
        <dbReference type="ARBA" id="ARBA00038968"/>
    </source>
</evidence>
<dbReference type="AlphaFoldDB" id="A0ABD0KWS3"/>
<evidence type="ECO:0000256" key="17">
    <source>
        <dbReference type="ARBA" id="ARBA00048611"/>
    </source>
</evidence>
<keyword evidence="2" id="KW-0560">Oxidoreductase</keyword>
<feature type="transmembrane region" description="Helical" evidence="23">
    <location>
        <begin position="120"/>
        <end position="140"/>
    </location>
</feature>
<evidence type="ECO:0000256" key="16">
    <source>
        <dbReference type="ARBA" id="ARBA00048535"/>
    </source>
</evidence>
<comment type="function">
    <text evidence="8">Catalyzes the NAD-dependent dehydrogenation (oxidation) of a broad array of hydroxylated polyunsaturated fatty acids (mainly eicosanoids and docosanoids, including prostaglandins, lipoxins and resolvins), yielding their corresponding keto (oxo) metabolites. Decreases the levels of the pro-proliferative prostaglandins such as prostaglandin E2 (whose activity is increased in cancer because of an increase in the expression of cyclooxygenase 2) and generates oxo-fatty acid products that can profoundly influence cell function by abrogating pro-inflammatory cytokine expression. Converts resolvins E1, D1 and D2 to their oxo products, which represents a mode of resolvin inactivation. Resolvin E1 plays important roles during the resolution phase of acute inflammation, while resolvins D1 and D2 have a unique role in obesity-induced adipose inflammation.</text>
</comment>
<comment type="catalytic activity">
    <reaction evidence="9">
        <text>prostaglandin E1 + NAD(+) = 15-oxoprostaglandin E1 + NADH + H(+)</text>
        <dbReference type="Rhea" id="RHEA:16477"/>
        <dbReference type="ChEBI" id="CHEBI:15378"/>
        <dbReference type="ChEBI" id="CHEBI:57397"/>
        <dbReference type="ChEBI" id="CHEBI:57401"/>
        <dbReference type="ChEBI" id="CHEBI:57540"/>
        <dbReference type="ChEBI" id="CHEBI:57945"/>
    </reaction>
    <physiologicalReaction direction="left-to-right" evidence="9">
        <dbReference type="Rhea" id="RHEA:16478"/>
    </physiologicalReaction>
</comment>
<evidence type="ECO:0000256" key="19">
    <source>
        <dbReference type="ARBA" id="ARBA00048921"/>
    </source>
</evidence>
<evidence type="ECO:0000256" key="18">
    <source>
        <dbReference type="ARBA" id="ARBA00048739"/>
    </source>
</evidence>
<evidence type="ECO:0000313" key="25">
    <source>
        <dbReference type="Proteomes" id="UP001519460"/>
    </source>
</evidence>
<dbReference type="InterPro" id="IPR036291">
    <property type="entry name" value="NAD(P)-bd_dom_sf"/>
</dbReference>
<evidence type="ECO:0000256" key="23">
    <source>
        <dbReference type="SAM" id="Phobius"/>
    </source>
</evidence>
<evidence type="ECO:0000256" key="7">
    <source>
        <dbReference type="ARBA" id="ARBA00042026"/>
    </source>
</evidence>
<comment type="catalytic activity">
    <reaction evidence="11">
        <text>14-hydroxy-(4Z,7Z,10Z,12E,16Z,19Z)-docosahexaenoate + NAD(+) = 14-oxo-(4Z,7Z,10Z,12E,16Z,19Z)-docosahexaenoate + NADH + H(+)</text>
        <dbReference type="Rhea" id="RHEA:48952"/>
        <dbReference type="ChEBI" id="CHEBI:15378"/>
        <dbReference type="ChEBI" id="CHEBI:57540"/>
        <dbReference type="ChEBI" id="CHEBI:57945"/>
        <dbReference type="ChEBI" id="CHEBI:90866"/>
        <dbReference type="ChEBI" id="CHEBI:90867"/>
    </reaction>
    <physiologicalReaction direction="left-to-right" evidence="11">
        <dbReference type="Rhea" id="RHEA:48953"/>
    </physiologicalReaction>
</comment>
<gene>
    <name evidence="24" type="ORF">BaRGS_00017366</name>
</gene>
<proteinExistence type="inferred from homology"/>
<comment type="catalytic activity">
    <reaction evidence="13">
        <text>(11R)-hydroxy-(5Z,8Z,12E,14Z)-eicosatetraenoate + NAD(+) = 11-oxo-(5Z,8Z,12E,14Z)-eicosatetraenoate + NADH + H(+)</text>
        <dbReference type="Rhea" id="RHEA:48640"/>
        <dbReference type="ChEBI" id="CHEBI:15378"/>
        <dbReference type="ChEBI" id="CHEBI:57540"/>
        <dbReference type="ChEBI" id="CHEBI:57945"/>
        <dbReference type="ChEBI" id="CHEBI:78836"/>
        <dbReference type="ChEBI" id="CHEBI:90697"/>
    </reaction>
    <physiologicalReaction direction="left-to-right" evidence="13">
        <dbReference type="Rhea" id="RHEA:48641"/>
    </physiologicalReaction>
</comment>
<evidence type="ECO:0000256" key="8">
    <source>
        <dbReference type="ARBA" id="ARBA00045705"/>
    </source>
</evidence>
<evidence type="ECO:0000256" key="1">
    <source>
        <dbReference type="ARBA" id="ARBA00006484"/>
    </source>
</evidence>
<evidence type="ECO:0000256" key="21">
    <source>
        <dbReference type="ARBA" id="ARBA00049188"/>
    </source>
</evidence>
<evidence type="ECO:0000256" key="22">
    <source>
        <dbReference type="RuleBase" id="RU000363"/>
    </source>
</evidence>
<evidence type="ECO:0000256" key="14">
    <source>
        <dbReference type="ARBA" id="ARBA00048170"/>
    </source>
</evidence>
<dbReference type="GO" id="GO:0016404">
    <property type="term" value="F:15-hydroxyprostaglandin dehydrogenase (NAD+) activity"/>
    <property type="evidence" value="ECO:0007669"/>
    <property type="project" value="UniProtKB-EC"/>
</dbReference>
<comment type="catalytic activity">
    <reaction evidence="16">
        <text>lipoxin A4 + NAD(+) = 15-oxo-(5S,6R)-dihydroxy-(7E,9E,11Z,13E)-eicosatetraenoate + NADH + H(+)</text>
        <dbReference type="Rhea" id="RHEA:41572"/>
        <dbReference type="ChEBI" id="CHEBI:15378"/>
        <dbReference type="ChEBI" id="CHEBI:57540"/>
        <dbReference type="ChEBI" id="CHEBI:57945"/>
        <dbReference type="ChEBI" id="CHEBI:67026"/>
        <dbReference type="ChEBI" id="CHEBI:78311"/>
    </reaction>
    <physiologicalReaction direction="left-to-right" evidence="16">
        <dbReference type="Rhea" id="RHEA:41573"/>
    </physiologicalReaction>
</comment>
<dbReference type="InterPro" id="IPR002347">
    <property type="entry name" value="SDR_fam"/>
</dbReference>
<dbReference type="PANTHER" id="PTHR44229:SF4">
    <property type="entry name" value="15-HYDROXYPROSTAGLANDIN DEHYDROGENASE [NAD(+)]"/>
    <property type="match status" value="1"/>
</dbReference>
<comment type="catalytic activity">
    <reaction evidence="12">
        <text>15-oxo-(5S,6R)-dihydroxy-(7E,9E,11Z)-eicosatrienoate + NADH + H(+) = (5S,6R,15S)-trihydroxy-(7E,9E,11Z)-eicosatrienoate + NAD(+)</text>
        <dbReference type="Rhea" id="RHEA:41596"/>
        <dbReference type="ChEBI" id="CHEBI:15378"/>
        <dbReference type="ChEBI" id="CHEBI:57540"/>
        <dbReference type="ChEBI" id="CHEBI:57945"/>
        <dbReference type="ChEBI" id="CHEBI:78325"/>
        <dbReference type="ChEBI" id="CHEBI:78329"/>
    </reaction>
    <physiologicalReaction direction="left-to-right" evidence="12">
        <dbReference type="Rhea" id="RHEA:41597"/>
    </physiologicalReaction>
</comment>
<accession>A0ABD0KWS3</accession>